<dbReference type="Gene3D" id="3.40.50.1820">
    <property type="entry name" value="alpha/beta hydrolase"/>
    <property type="match status" value="1"/>
</dbReference>
<feature type="transmembrane region" description="Helical" evidence="1">
    <location>
        <begin position="58"/>
        <end position="76"/>
    </location>
</feature>
<keyword evidence="3" id="KW-1185">Reference proteome</keyword>
<evidence type="ECO:0000313" key="2">
    <source>
        <dbReference type="EMBL" id="PIL21976.1"/>
    </source>
</evidence>
<comment type="caution">
    <text evidence="2">The sequence shown here is derived from an EMBL/GenBank/DDBJ whole genome shotgun (WGS) entry which is preliminary data.</text>
</comment>
<name>A0A2G8RK50_9RHOB</name>
<dbReference type="AlphaFoldDB" id="A0A2G8RK50"/>
<gene>
    <name evidence="2" type="ORF">P775_01380</name>
</gene>
<dbReference type="OrthoDB" id="9794445at2"/>
<keyword evidence="1" id="KW-0472">Membrane</keyword>
<sequence>MDLKASPLCARLDDLLPISIHLGEAELLFTDSIRYADLARAAVVAIALSIWEDMRHAFLSFVCLFAAAVMWLAPSLTS</sequence>
<organism evidence="2 3">
    <name type="scientific">Puniceibacterium antarcticum</name>
    <dbReference type="NCBI Taxonomy" id="1206336"/>
    <lineage>
        <taxon>Bacteria</taxon>
        <taxon>Pseudomonadati</taxon>
        <taxon>Pseudomonadota</taxon>
        <taxon>Alphaproteobacteria</taxon>
        <taxon>Rhodobacterales</taxon>
        <taxon>Paracoccaceae</taxon>
        <taxon>Puniceibacterium</taxon>
    </lineage>
</organism>
<dbReference type="RefSeq" id="WP_099909271.1">
    <property type="nucleotide sequence ID" value="NZ_AWWI01000017.1"/>
</dbReference>
<protein>
    <submittedName>
        <fullName evidence="2">Uncharacterized protein</fullName>
    </submittedName>
</protein>
<dbReference type="InterPro" id="IPR029058">
    <property type="entry name" value="AB_hydrolase_fold"/>
</dbReference>
<evidence type="ECO:0000313" key="3">
    <source>
        <dbReference type="Proteomes" id="UP000231259"/>
    </source>
</evidence>
<accession>A0A2G8RK50</accession>
<proteinExistence type="predicted"/>
<keyword evidence="1" id="KW-0812">Transmembrane</keyword>
<dbReference type="EMBL" id="AWWI01000017">
    <property type="protein sequence ID" value="PIL21976.1"/>
    <property type="molecule type" value="Genomic_DNA"/>
</dbReference>
<reference evidence="2 3" key="1">
    <citation type="submission" date="2013-09" db="EMBL/GenBank/DDBJ databases">
        <title>Genome sequencing of Phaeobacter antarcticus sp. nov. SM1211.</title>
        <authorList>
            <person name="Zhang X.-Y."/>
            <person name="Liu C."/>
            <person name="Chen X.-L."/>
            <person name="Xie B.-B."/>
            <person name="Qin Q.-L."/>
            <person name="Rong J.-C."/>
            <person name="Zhang Y.-Z."/>
        </authorList>
    </citation>
    <scope>NUCLEOTIDE SEQUENCE [LARGE SCALE GENOMIC DNA]</scope>
    <source>
        <strain evidence="2 3">SM1211</strain>
    </source>
</reference>
<dbReference type="Proteomes" id="UP000231259">
    <property type="component" value="Unassembled WGS sequence"/>
</dbReference>
<dbReference type="SUPFAM" id="SSF53474">
    <property type="entry name" value="alpha/beta-Hydrolases"/>
    <property type="match status" value="1"/>
</dbReference>
<keyword evidence="1" id="KW-1133">Transmembrane helix</keyword>
<evidence type="ECO:0000256" key="1">
    <source>
        <dbReference type="SAM" id="Phobius"/>
    </source>
</evidence>